<evidence type="ECO:0000256" key="4">
    <source>
        <dbReference type="ARBA" id="ARBA00022723"/>
    </source>
</evidence>
<dbReference type="EMBL" id="VSSQ01009744">
    <property type="protein sequence ID" value="MPM42473.1"/>
    <property type="molecule type" value="Genomic_DNA"/>
</dbReference>
<dbReference type="SFLD" id="SFLDG01067">
    <property type="entry name" value="SPASM/twitch_domain_containing"/>
    <property type="match status" value="1"/>
</dbReference>
<dbReference type="GO" id="GO:0003824">
    <property type="term" value="F:catalytic activity"/>
    <property type="evidence" value="ECO:0007669"/>
    <property type="project" value="InterPro"/>
</dbReference>
<keyword evidence="6" id="KW-0411">Iron-sulfur</keyword>
<evidence type="ECO:0000256" key="6">
    <source>
        <dbReference type="ARBA" id="ARBA00023014"/>
    </source>
</evidence>
<reference evidence="8" key="1">
    <citation type="submission" date="2019-08" db="EMBL/GenBank/DDBJ databases">
        <authorList>
            <person name="Kucharzyk K."/>
            <person name="Murdoch R.W."/>
            <person name="Higgins S."/>
            <person name="Loffler F."/>
        </authorList>
    </citation>
    <scope>NUCLEOTIDE SEQUENCE</scope>
</reference>
<dbReference type="PANTHER" id="PTHR11228">
    <property type="entry name" value="RADICAL SAM DOMAIN PROTEIN"/>
    <property type="match status" value="1"/>
</dbReference>
<comment type="cofactor">
    <cofactor evidence="1">
        <name>[4Fe-4S] cluster</name>
        <dbReference type="ChEBI" id="CHEBI:49883"/>
    </cofactor>
</comment>
<dbReference type="SFLD" id="SFLDS00029">
    <property type="entry name" value="Radical_SAM"/>
    <property type="match status" value="1"/>
</dbReference>
<dbReference type="SUPFAM" id="SSF102114">
    <property type="entry name" value="Radical SAM enzymes"/>
    <property type="match status" value="1"/>
</dbReference>
<dbReference type="PIRSF" id="PIRSF037420">
    <property type="entry name" value="PQQ_syn_pqqE"/>
    <property type="match status" value="1"/>
</dbReference>
<keyword evidence="4" id="KW-0479">Metal-binding</keyword>
<name>A0A644ZV08_9ZZZZ</name>
<dbReference type="InterPro" id="IPR058240">
    <property type="entry name" value="rSAM_sf"/>
</dbReference>
<comment type="caution">
    <text evidence="8">The sequence shown here is derived from an EMBL/GenBank/DDBJ whole genome shotgun (WGS) entry which is preliminary data.</text>
</comment>
<accession>A0A644ZV08</accession>
<evidence type="ECO:0000259" key="7">
    <source>
        <dbReference type="PROSITE" id="PS51918"/>
    </source>
</evidence>
<organism evidence="8">
    <name type="scientific">bioreactor metagenome</name>
    <dbReference type="NCBI Taxonomy" id="1076179"/>
    <lineage>
        <taxon>unclassified sequences</taxon>
        <taxon>metagenomes</taxon>
        <taxon>ecological metagenomes</taxon>
    </lineage>
</organism>
<dbReference type="NCBIfam" id="TIGR04085">
    <property type="entry name" value="rSAM_more_4Fe4S"/>
    <property type="match status" value="1"/>
</dbReference>
<evidence type="ECO:0000313" key="8">
    <source>
        <dbReference type="EMBL" id="MPM42473.1"/>
    </source>
</evidence>
<dbReference type="InterPro" id="IPR007197">
    <property type="entry name" value="rSAM"/>
</dbReference>
<gene>
    <name evidence="8" type="primary">pqqE_38</name>
    <name evidence="8" type="ORF">SDC9_89138</name>
</gene>
<keyword evidence="3" id="KW-0949">S-adenosyl-L-methionine</keyword>
<evidence type="ECO:0000256" key="2">
    <source>
        <dbReference type="ARBA" id="ARBA00022485"/>
    </source>
</evidence>
<dbReference type="InterPro" id="IPR050377">
    <property type="entry name" value="Radical_SAM_PqqE_MftC-like"/>
</dbReference>
<dbReference type="PROSITE" id="PS51918">
    <property type="entry name" value="RADICAL_SAM"/>
    <property type="match status" value="1"/>
</dbReference>
<dbReference type="GO" id="GO:0051539">
    <property type="term" value="F:4 iron, 4 sulfur cluster binding"/>
    <property type="evidence" value="ECO:0007669"/>
    <property type="project" value="UniProtKB-KW"/>
</dbReference>
<dbReference type="InterPro" id="IPR017200">
    <property type="entry name" value="PqqE-like"/>
</dbReference>
<sequence length="345" mass="38586">MISTYFIPETVVLELTYKCNHSCLFCSCPWEATAEGCSQYERGQELNFTEWKRVIDKLAAIGVKNISISGGEALLKDCLLQILEYIREKGVFNKESEIVLISNGLLMTDHLLREFKRHNVHLSMSLPGLETFEKHTGVDNASGVLHWFGEAKKLGVSTTVNVTVTALNYHELFETLANGVLAGADSVLINRFLAGGRGLSHLKELSLNKEQLNGMLDTGEKVLELSRRFGSVGTEFPMCIVDNPKKYKRLKVGYLCAAAKTFFVIDPAGFIRACNHSPRKVGHIFDEEIVTDVEYWNMFSYRGYIPRSCILCKDVNYCDCGCRETASIINGNPKELDPCLSSMRG</sequence>
<keyword evidence="2" id="KW-0004">4Fe-4S</keyword>
<protein>
    <submittedName>
        <fullName evidence="8">Coenzyme PQQ synthesis protein E</fullName>
    </submittedName>
</protein>
<evidence type="ECO:0000256" key="5">
    <source>
        <dbReference type="ARBA" id="ARBA00023004"/>
    </source>
</evidence>
<evidence type="ECO:0000256" key="1">
    <source>
        <dbReference type="ARBA" id="ARBA00001966"/>
    </source>
</evidence>
<dbReference type="AlphaFoldDB" id="A0A644ZV08"/>
<dbReference type="Gene3D" id="3.20.20.70">
    <property type="entry name" value="Aldolase class I"/>
    <property type="match status" value="1"/>
</dbReference>
<dbReference type="PANTHER" id="PTHR11228:SF7">
    <property type="entry name" value="PQQA PEPTIDE CYCLASE"/>
    <property type="match status" value="1"/>
</dbReference>
<proteinExistence type="predicted"/>
<dbReference type="InterPro" id="IPR023885">
    <property type="entry name" value="4Fe4S-binding_SPASM_dom"/>
</dbReference>
<evidence type="ECO:0000256" key="3">
    <source>
        <dbReference type="ARBA" id="ARBA00022691"/>
    </source>
</evidence>
<keyword evidence="5" id="KW-0408">Iron</keyword>
<feature type="domain" description="Radical SAM core" evidence="7">
    <location>
        <begin position="5"/>
        <end position="228"/>
    </location>
</feature>
<dbReference type="Pfam" id="PF04055">
    <property type="entry name" value="Radical_SAM"/>
    <property type="match status" value="1"/>
</dbReference>
<dbReference type="InterPro" id="IPR013785">
    <property type="entry name" value="Aldolase_TIM"/>
</dbReference>
<dbReference type="GO" id="GO:0046872">
    <property type="term" value="F:metal ion binding"/>
    <property type="evidence" value="ECO:0007669"/>
    <property type="project" value="UniProtKB-KW"/>
</dbReference>
<dbReference type="CDD" id="cd01335">
    <property type="entry name" value="Radical_SAM"/>
    <property type="match status" value="1"/>
</dbReference>